<protein>
    <submittedName>
        <fullName evidence="1">Uncharacterized protein</fullName>
    </submittedName>
</protein>
<evidence type="ECO:0000313" key="1">
    <source>
        <dbReference type="EMBL" id="KKM60604.1"/>
    </source>
</evidence>
<name>A0A0F9ITD2_9ZZZZ</name>
<gene>
    <name evidence="1" type="ORF">LCGC14_1540220</name>
</gene>
<dbReference type="EMBL" id="LAZR01011649">
    <property type="protein sequence ID" value="KKM60604.1"/>
    <property type="molecule type" value="Genomic_DNA"/>
</dbReference>
<proteinExistence type="predicted"/>
<comment type="caution">
    <text evidence="1">The sequence shown here is derived from an EMBL/GenBank/DDBJ whole genome shotgun (WGS) entry which is preliminary data.</text>
</comment>
<organism evidence="1">
    <name type="scientific">marine sediment metagenome</name>
    <dbReference type="NCBI Taxonomy" id="412755"/>
    <lineage>
        <taxon>unclassified sequences</taxon>
        <taxon>metagenomes</taxon>
        <taxon>ecological metagenomes</taxon>
    </lineage>
</organism>
<reference evidence="1" key="1">
    <citation type="journal article" date="2015" name="Nature">
        <title>Complex archaea that bridge the gap between prokaryotes and eukaryotes.</title>
        <authorList>
            <person name="Spang A."/>
            <person name="Saw J.H."/>
            <person name="Jorgensen S.L."/>
            <person name="Zaremba-Niedzwiedzka K."/>
            <person name="Martijn J."/>
            <person name="Lind A.E."/>
            <person name="van Eijk R."/>
            <person name="Schleper C."/>
            <person name="Guy L."/>
            <person name="Ettema T.J."/>
        </authorList>
    </citation>
    <scope>NUCLEOTIDE SEQUENCE</scope>
</reference>
<dbReference type="AlphaFoldDB" id="A0A0F9ITD2"/>
<sequence>MKQRKGFKIVINYFESGQRQSCCSDGEITSYQLNRTTRPHPNCGPLAVFVSIKKAKEFLKKHFPGTVWCFGWARHIHRCNYRPSKHTSLWSVKGRGCIASETLPRGTALADSVTLKERVA</sequence>
<accession>A0A0F9ITD2</accession>